<dbReference type="Proteomes" id="UP000092124">
    <property type="component" value="Unassembled WGS sequence"/>
</dbReference>
<name>A0A1A6HQ22_NEOLE</name>
<proteinExistence type="predicted"/>
<feature type="region of interest" description="Disordered" evidence="1">
    <location>
        <begin position="56"/>
        <end position="93"/>
    </location>
</feature>
<keyword evidence="3" id="KW-1185">Reference proteome</keyword>
<protein>
    <submittedName>
        <fullName evidence="2">Uncharacterized protein</fullName>
    </submittedName>
</protein>
<dbReference type="SUPFAM" id="SSF49695">
    <property type="entry name" value="gamma-Crystallin-like"/>
    <property type="match status" value="1"/>
</dbReference>
<evidence type="ECO:0000256" key="1">
    <source>
        <dbReference type="SAM" id="MobiDB-lite"/>
    </source>
</evidence>
<dbReference type="AlphaFoldDB" id="A0A1A6HQ22"/>
<comment type="caution">
    <text evidence="2">The sequence shown here is derived from an EMBL/GenBank/DDBJ whole genome shotgun (WGS) entry which is preliminary data.</text>
</comment>
<gene>
    <name evidence="2" type="ORF">A6R68_21703</name>
</gene>
<dbReference type="Gene3D" id="2.60.20.10">
    <property type="entry name" value="Crystallins"/>
    <property type="match status" value="1"/>
</dbReference>
<reference evidence="2 3" key="1">
    <citation type="submission" date="2016-06" db="EMBL/GenBank/DDBJ databases">
        <title>The Draft Genome Sequence and Annotation of the Desert Woodrat Neotoma lepida.</title>
        <authorList>
            <person name="Campbell M."/>
            <person name="Oakeson K.F."/>
            <person name="Yandell M."/>
            <person name="Halpert J.R."/>
            <person name="Dearing D."/>
        </authorList>
    </citation>
    <scope>NUCLEOTIDE SEQUENCE [LARGE SCALE GENOMIC DNA]</scope>
    <source>
        <strain evidence="2">417</strain>
        <tissue evidence="2">Liver</tissue>
    </source>
</reference>
<dbReference type="STRING" id="56216.A0A1A6HQ22"/>
<organism evidence="2 3">
    <name type="scientific">Neotoma lepida</name>
    <name type="common">Desert woodrat</name>
    <dbReference type="NCBI Taxonomy" id="56216"/>
    <lineage>
        <taxon>Eukaryota</taxon>
        <taxon>Metazoa</taxon>
        <taxon>Chordata</taxon>
        <taxon>Craniata</taxon>
        <taxon>Vertebrata</taxon>
        <taxon>Euteleostomi</taxon>
        <taxon>Mammalia</taxon>
        <taxon>Eutheria</taxon>
        <taxon>Euarchontoglires</taxon>
        <taxon>Glires</taxon>
        <taxon>Rodentia</taxon>
        <taxon>Myomorpha</taxon>
        <taxon>Muroidea</taxon>
        <taxon>Cricetidae</taxon>
        <taxon>Neotominae</taxon>
        <taxon>Neotoma</taxon>
    </lineage>
</organism>
<sequence>MYILPQGEYPEYQRWMGLNDRLGSCRAVHLLHFYCLSDALDTQDLGSHHDYVKREDSYDSHLRSGQTESQKDCSPVEVTSDFLGPRIKKSPLM</sequence>
<accession>A0A1A6HQ22</accession>
<dbReference type="EMBL" id="LZPO01017485">
    <property type="protein sequence ID" value="OBS80095.1"/>
    <property type="molecule type" value="Genomic_DNA"/>
</dbReference>
<dbReference type="InterPro" id="IPR011024">
    <property type="entry name" value="G_crystallin-like"/>
</dbReference>
<evidence type="ECO:0000313" key="3">
    <source>
        <dbReference type="Proteomes" id="UP000092124"/>
    </source>
</evidence>
<evidence type="ECO:0000313" key="2">
    <source>
        <dbReference type="EMBL" id="OBS80095.1"/>
    </source>
</evidence>